<feature type="chain" id="PRO_5046846843" description="PLL-like beta propeller domain-containing protein" evidence="1">
    <location>
        <begin position="20"/>
        <end position="133"/>
    </location>
</feature>
<keyword evidence="4" id="KW-1185">Reference proteome</keyword>
<dbReference type="EMBL" id="BAAANT010000047">
    <property type="protein sequence ID" value="GAA2155596.1"/>
    <property type="molecule type" value="Genomic_DNA"/>
</dbReference>
<feature type="signal peptide" evidence="1">
    <location>
        <begin position="1"/>
        <end position="19"/>
    </location>
</feature>
<organism evidence="3 4">
    <name type="scientific">Kitasatospora kazusensis</name>
    <dbReference type="NCBI Taxonomy" id="407974"/>
    <lineage>
        <taxon>Bacteria</taxon>
        <taxon>Bacillati</taxon>
        <taxon>Actinomycetota</taxon>
        <taxon>Actinomycetes</taxon>
        <taxon>Kitasatosporales</taxon>
        <taxon>Streptomycetaceae</taxon>
        <taxon>Kitasatospora</taxon>
    </lineage>
</organism>
<sequence>MVAAAVLVGVGIGIAPAQATTLAPHTVGSCTSPQFGGGFYCGDAYGSGQNFYTFEDGTTQIFVIGMDHAVWSRWTYLDGGMSSWMSLGGYLTSKVSISNADGGSFTIGAIGGDGHTMWYRDRDGGGNWTAWHE</sequence>
<evidence type="ECO:0000259" key="2">
    <source>
        <dbReference type="Pfam" id="PF26607"/>
    </source>
</evidence>
<keyword evidence="1" id="KW-0732">Signal</keyword>
<feature type="domain" description="PLL-like beta propeller" evidence="2">
    <location>
        <begin position="36"/>
        <end position="132"/>
    </location>
</feature>
<proteinExistence type="predicted"/>
<dbReference type="SUPFAM" id="SSF89372">
    <property type="entry name" value="Fucose-specific lectin"/>
    <property type="match status" value="1"/>
</dbReference>
<dbReference type="Pfam" id="PF26607">
    <property type="entry name" value="DUF8189"/>
    <property type="match status" value="1"/>
</dbReference>
<protein>
    <recommendedName>
        <fullName evidence="2">PLL-like beta propeller domain-containing protein</fullName>
    </recommendedName>
</protein>
<name>A0ABP5LWX2_9ACTN</name>
<evidence type="ECO:0000256" key="1">
    <source>
        <dbReference type="SAM" id="SignalP"/>
    </source>
</evidence>
<dbReference type="Proteomes" id="UP001422759">
    <property type="component" value="Unassembled WGS sequence"/>
</dbReference>
<accession>A0ABP5LWX2</accession>
<evidence type="ECO:0000313" key="3">
    <source>
        <dbReference type="EMBL" id="GAA2155596.1"/>
    </source>
</evidence>
<reference evidence="4" key="1">
    <citation type="journal article" date="2019" name="Int. J. Syst. Evol. Microbiol.">
        <title>The Global Catalogue of Microorganisms (GCM) 10K type strain sequencing project: providing services to taxonomists for standard genome sequencing and annotation.</title>
        <authorList>
            <consortium name="The Broad Institute Genomics Platform"/>
            <consortium name="The Broad Institute Genome Sequencing Center for Infectious Disease"/>
            <person name="Wu L."/>
            <person name="Ma J."/>
        </authorList>
    </citation>
    <scope>NUCLEOTIDE SEQUENCE [LARGE SCALE GENOMIC DNA]</scope>
    <source>
        <strain evidence="4">JCM 14560</strain>
    </source>
</reference>
<gene>
    <name evidence="3" type="ORF">GCM10009760_55670</name>
</gene>
<comment type="caution">
    <text evidence="3">The sequence shown here is derived from an EMBL/GenBank/DDBJ whole genome shotgun (WGS) entry which is preliminary data.</text>
</comment>
<dbReference type="InterPro" id="IPR058502">
    <property type="entry name" value="PLL-like_beta-prop"/>
</dbReference>
<evidence type="ECO:0000313" key="4">
    <source>
        <dbReference type="Proteomes" id="UP001422759"/>
    </source>
</evidence>